<evidence type="ECO:0000256" key="2">
    <source>
        <dbReference type="ARBA" id="ARBA00023125"/>
    </source>
</evidence>
<reference evidence="6 7" key="1">
    <citation type="submission" date="2022-06" db="EMBL/GenBank/DDBJ databases">
        <title>Genomic Encyclopedia of Archaeal and Bacterial Type Strains, Phase II (KMG-II): from individual species to whole genera.</title>
        <authorList>
            <person name="Goeker M."/>
        </authorList>
    </citation>
    <scope>NUCLEOTIDE SEQUENCE [LARGE SCALE GENOMIC DNA]</scope>
    <source>
        <strain evidence="6 7">DSM 45037</strain>
    </source>
</reference>
<keyword evidence="1" id="KW-0805">Transcription regulation</keyword>
<dbReference type="InterPro" id="IPR011075">
    <property type="entry name" value="TetR_C"/>
</dbReference>
<keyword evidence="3" id="KW-0804">Transcription</keyword>
<dbReference type="Pfam" id="PF16859">
    <property type="entry name" value="TetR_C_11"/>
    <property type="match status" value="1"/>
</dbReference>
<proteinExistence type="predicted"/>
<dbReference type="PROSITE" id="PS50977">
    <property type="entry name" value="HTH_TETR_2"/>
    <property type="match status" value="1"/>
</dbReference>
<name>A0ABT1H4V6_9NOCA</name>
<accession>A0ABT1H4V6</accession>
<keyword evidence="7" id="KW-1185">Reference proteome</keyword>
<dbReference type="InterPro" id="IPR009057">
    <property type="entry name" value="Homeodomain-like_sf"/>
</dbReference>
<dbReference type="PANTHER" id="PTHR30055">
    <property type="entry name" value="HTH-TYPE TRANSCRIPTIONAL REGULATOR RUTR"/>
    <property type="match status" value="1"/>
</dbReference>
<evidence type="ECO:0000313" key="7">
    <source>
        <dbReference type="Proteomes" id="UP001205740"/>
    </source>
</evidence>
<feature type="DNA-binding region" description="H-T-H motif" evidence="4">
    <location>
        <begin position="32"/>
        <end position="51"/>
    </location>
</feature>
<evidence type="ECO:0000256" key="4">
    <source>
        <dbReference type="PROSITE-ProRule" id="PRU00335"/>
    </source>
</evidence>
<dbReference type="InterPro" id="IPR036271">
    <property type="entry name" value="Tet_transcr_reg_TetR-rel_C_sf"/>
</dbReference>
<dbReference type="SUPFAM" id="SSF46689">
    <property type="entry name" value="Homeodomain-like"/>
    <property type="match status" value="1"/>
</dbReference>
<evidence type="ECO:0000256" key="1">
    <source>
        <dbReference type="ARBA" id="ARBA00023015"/>
    </source>
</evidence>
<dbReference type="EMBL" id="JAMTCG010000006">
    <property type="protein sequence ID" value="MCP2162268.1"/>
    <property type="molecule type" value="Genomic_DNA"/>
</dbReference>
<dbReference type="PANTHER" id="PTHR30055:SF148">
    <property type="entry name" value="TETR-FAMILY TRANSCRIPTIONAL REGULATOR"/>
    <property type="match status" value="1"/>
</dbReference>
<dbReference type="InterPro" id="IPR050109">
    <property type="entry name" value="HTH-type_TetR-like_transc_reg"/>
</dbReference>
<sequence>MAGTRRRGEELDAAILAAVADELRESGYGGLTFEGVARRAETSKSVLYRRWPTRVDLVVAALIDISEAALRPVDTGSMSEDVRVTLLSVLDRFDSMGRGVALGVLAEAAETPGATPLQLLRDKGAAVIDLILEAARARGEIGPEPIPDRIRSLAFDLARYEFIVNGDLSEAAVDDIVDTVFCPLVHAAADGVTGDLVRRRFGR</sequence>
<comment type="caution">
    <text evidence="6">The sequence shown here is derived from an EMBL/GenBank/DDBJ whole genome shotgun (WGS) entry which is preliminary data.</text>
</comment>
<dbReference type="Gene3D" id="1.10.10.60">
    <property type="entry name" value="Homeodomain-like"/>
    <property type="match status" value="1"/>
</dbReference>
<evidence type="ECO:0000256" key="3">
    <source>
        <dbReference type="ARBA" id="ARBA00023163"/>
    </source>
</evidence>
<organism evidence="6 7">
    <name type="scientific">Williamsia serinedens</name>
    <dbReference type="NCBI Taxonomy" id="391736"/>
    <lineage>
        <taxon>Bacteria</taxon>
        <taxon>Bacillati</taxon>
        <taxon>Actinomycetota</taxon>
        <taxon>Actinomycetes</taxon>
        <taxon>Mycobacteriales</taxon>
        <taxon>Nocardiaceae</taxon>
        <taxon>Williamsia</taxon>
    </lineage>
</organism>
<evidence type="ECO:0000313" key="6">
    <source>
        <dbReference type="EMBL" id="MCP2162268.1"/>
    </source>
</evidence>
<protein>
    <submittedName>
        <fullName evidence="6">Transcriptional regulator, TetR family</fullName>
    </submittedName>
</protein>
<gene>
    <name evidence="6" type="ORF">LX12_003472</name>
</gene>
<dbReference type="Proteomes" id="UP001205740">
    <property type="component" value="Unassembled WGS sequence"/>
</dbReference>
<feature type="domain" description="HTH tetR-type" evidence="5">
    <location>
        <begin position="9"/>
        <end position="69"/>
    </location>
</feature>
<dbReference type="Gene3D" id="1.10.357.10">
    <property type="entry name" value="Tetracycline Repressor, domain 2"/>
    <property type="match status" value="1"/>
</dbReference>
<keyword evidence="2 4" id="KW-0238">DNA-binding</keyword>
<dbReference type="Pfam" id="PF00440">
    <property type="entry name" value="TetR_N"/>
    <property type="match status" value="1"/>
</dbReference>
<dbReference type="RefSeq" id="WP_253655826.1">
    <property type="nucleotide sequence ID" value="NZ_BAAAOE010000005.1"/>
</dbReference>
<dbReference type="InterPro" id="IPR001647">
    <property type="entry name" value="HTH_TetR"/>
</dbReference>
<dbReference type="SUPFAM" id="SSF48498">
    <property type="entry name" value="Tetracyclin repressor-like, C-terminal domain"/>
    <property type="match status" value="1"/>
</dbReference>
<evidence type="ECO:0000259" key="5">
    <source>
        <dbReference type="PROSITE" id="PS50977"/>
    </source>
</evidence>